<dbReference type="InterPro" id="IPR002213">
    <property type="entry name" value="UDP_glucos_trans"/>
</dbReference>
<dbReference type="InterPro" id="IPR058980">
    <property type="entry name" value="Glyco_transf_N"/>
</dbReference>
<dbReference type="Pfam" id="PF00201">
    <property type="entry name" value="UDPGT"/>
    <property type="match status" value="1"/>
</dbReference>
<dbReference type="FunFam" id="3.40.50.2000:FF:000088">
    <property type="entry name" value="Glycosyltransferase"/>
    <property type="match status" value="1"/>
</dbReference>
<keyword evidence="3" id="KW-0808">Transferase</keyword>
<dbReference type="Pfam" id="PF26168">
    <property type="entry name" value="Glyco_transf_N"/>
    <property type="match status" value="1"/>
</dbReference>
<dbReference type="SUPFAM" id="SSF53756">
    <property type="entry name" value="UDP-Glycosyltransferase/glycogen phosphorylase"/>
    <property type="match status" value="1"/>
</dbReference>
<dbReference type="FunFam" id="3.40.50.2000:FF:000037">
    <property type="entry name" value="Glycosyltransferase"/>
    <property type="match status" value="1"/>
</dbReference>
<comment type="caution">
    <text evidence="5">The sequence shown here is derived from an EMBL/GenBank/DDBJ whole genome shotgun (WGS) entry which is preliminary data.</text>
</comment>
<dbReference type="PANTHER" id="PTHR48045">
    <property type="entry name" value="UDP-GLYCOSYLTRANSFERASE 72B1"/>
    <property type="match status" value="1"/>
</dbReference>
<comment type="similarity">
    <text evidence="1">Belongs to the UDP-glycosyltransferase family.</text>
</comment>
<reference evidence="5 6" key="1">
    <citation type="submission" date="2021-09" db="EMBL/GenBank/DDBJ databases">
        <title>Genomic insights and catalytic innovation underlie evolution of tropane alkaloids biosynthesis.</title>
        <authorList>
            <person name="Wang Y.-J."/>
            <person name="Tian T."/>
            <person name="Huang J.-P."/>
            <person name="Huang S.-X."/>
        </authorList>
    </citation>
    <scope>NUCLEOTIDE SEQUENCE [LARGE SCALE GENOMIC DNA]</scope>
    <source>
        <strain evidence="5">KIB-2018</strain>
        <tissue evidence="5">Leaf</tissue>
    </source>
</reference>
<evidence type="ECO:0000256" key="3">
    <source>
        <dbReference type="ARBA" id="ARBA00022679"/>
    </source>
</evidence>
<feature type="domain" description="Glycosyltransferase N-terminal" evidence="4">
    <location>
        <begin position="9"/>
        <end position="125"/>
    </location>
</feature>
<evidence type="ECO:0000313" key="6">
    <source>
        <dbReference type="Proteomes" id="UP001159364"/>
    </source>
</evidence>
<organism evidence="5 6">
    <name type="scientific">Erythroxylum novogranatense</name>
    <dbReference type="NCBI Taxonomy" id="1862640"/>
    <lineage>
        <taxon>Eukaryota</taxon>
        <taxon>Viridiplantae</taxon>
        <taxon>Streptophyta</taxon>
        <taxon>Embryophyta</taxon>
        <taxon>Tracheophyta</taxon>
        <taxon>Spermatophyta</taxon>
        <taxon>Magnoliopsida</taxon>
        <taxon>eudicotyledons</taxon>
        <taxon>Gunneridae</taxon>
        <taxon>Pentapetalae</taxon>
        <taxon>rosids</taxon>
        <taxon>fabids</taxon>
        <taxon>Malpighiales</taxon>
        <taxon>Erythroxylaceae</taxon>
        <taxon>Erythroxylum</taxon>
    </lineage>
</organism>
<evidence type="ECO:0000259" key="4">
    <source>
        <dbReference type="Pfam" id="PF26168"/>
    </source>
</evidence>
<gene>
    <name evidence="5" type="ORF">K2173_025864</name>
</gene>
<keyword evidence="6" id="KW-1185">Reference proteome</keyword>
<protein>
    <recommendedName>
        <fullName evidence="4">Glycosyltransferase N-terminal domain-containing protein</fullName>
    </recommendedName>
</protein>
<sequence>MAKDDSKLHIAMFPWLALGHMNPFLELAKLIAQKGHMVSFISTPRNIDRLPKLPPHLCSLISFVKLPLPYLENLPQDAEATTDLPVEHIWYLKKAYDLLQEPLSSFLQSCVPDCVLYDFAAYWVPCIARKLNIPSVYFSIFTASVNCYVSPASGDEDYRREVEDYTVTPKWVPFPSTVAYRFFEVSKIFSGITGNESDISDFYRFREAIRRCELIAVRSCPEIEQEWLELLEQLHQKPVFPVSVLPPSTSDTDDTSWPPIKDWLDKRDKGSVVYIAFGSEAKPSQQELDAIAMGLELSEMAFFWVLRKRRGLVDAELVELPQGFEERTKGRGVVCTNWAPQLKILAHDSIGGFFTHGGWSSVVEALQFSKPLIILTCFADQGINAKLFQEKMIGYVIPRNEEDGSFTSNSVAESLTMVVVEEAGKVYRDKAMEMRGLLEDKSRQDGYIDKFLCYLKLLKNGN</sequence>
<name>A0AAV8TYB7_9ROSI</name>
<dbReference type="GO" id="GO:0008194">
    <property type="term" value="F:UDP-glycosyltransferase activity"/>
    <property type="evidence" value="ECO:0007669"/>
    <property type="project" value="InterPro"/>
</dbReference>
<accession>A0AAV8TYB7</accession>
<keyword evidence="2" id="KW-0328">Glycosyltransferase</keyword>
<dbReference type="AlphaFoldDB" id="A0AAV8TYB7"/>
<dbReference type="Proteomes" id="UP001159364">
    <property type="component" value="Linkage Group LG03"/>
</dbReference>
<dbReference type="EMBL" id="JAIWQS010000003">
    <property type="protein sequence ID" value="KAJ8771185.1"/>
    <property type="molecule type" value="Genomic_DNA"/>
</dbReference>
<evidence type="ECO:0000313" key="5">
    <source>
        <dbReference type="EMBL" id="KAJ8771185.1"/>
    </source>
</evidence>
<dbReference type="PANTHER" id="PTHR48045:SF20">
    <property type="entry name" value="UDP-RHAMNOSE:RHAMNOSYLTRANSFERASE 1"/>
    <property type="match status" value="1"/>
</dbReference>
<dbReference type="Gene3D" id="3.40.50.2000">
    <property type="entry name" value="Glycogen Phosphorylase B"/>
    <property type="match status" value="2"/>
</dbReference>
<dbReference type="CDD" id="cd03784">
    <property type="entry name" value="GT1_Gtf-like"/>
    <property type="match status" value="1"/>
</dbReference>
<evidence type="ECO:0000256" key="2">
    <source>
        <dbReference type="ARBA" id="ARBA00022676"/>
    </source>
</evidence>
<evidence type="ECO:0000256" key="1">
    <source>
        <dbReference type="ARBA" id="ARBA00009995"/>
    </source>
</evidence>
<proteinExistence type="inferred from homology"/>